<evidence type="ECO:0000256" key="12">
    <source>
        <dbReference type="ARBA" id="ARBA00023204"/>
    </source>
</evidence>
<dbReference type="GO" id="GO:0000712">
    <property type="term" value="P:resolution of meiotic recombination intermediates"/>
    <property type="evidence" value="ECO:0007669"/>
    <property type="project" value="TreeGrafter"/>
</dbReference>
<accession>A0A8D0F2Q4</accession>
<evidence type="ECO:0000256" key="4">
    <source>
        <dbReference type="ARBA" id="ARBA00022553"/>
    </source>
</evidence>
<feature type="compositionally biased region" description="Polar residues" evidence="18">
    <location>
        <begin position="1068"/>
        <end position="1078"/>
    </location>
</feature>
<dbReference type="Pfam" id="PF09494">
    <property type="entry name" value="Slx4"/>
    <property type="match status" value="1"/>
</dbReference>
<evidence type="ECO:0000256" key="16">
    <source>
        <dbReference type="ARBA" id="ARBA00076095"/>
    </source>
</evidence>
<keyword evidence="5" id="KW-0479">Metal-binding</keyword>
<keyword evidence="4" id="KW-0597">Phosphoprotein</keyword>
<dbReference type="SMART" id="SM00225">
    <property type="entry name" value="BTB"/>
    <property type="match status" value="1"/>
</dbReference>
<dbReference type="GO" id="GO:0003677">
    <property type="term" value="F:DNA binding"/>
    <property type="evidence" value="ECO:0007669"/>
    <property type="project" value="InterPro"/>
</dbReference>
<feature type="region of interest" description="Disordered" evidence="18">
    <location>
        <begin position="1233"/>
        <end position="1264"/>
    </location>
</feature>
<evidence type="ECO:0000256" key="17">
    <source>
        <dbReference type="PROSITE-ProRule" id="PRU01256"/>
    </source>
</evidence>
<feature type="region of interest" description="Disordered" evidence="18">
    <location>
        <begin position="20"/>
        <end position="50"/>
    </location>
</feature>
<feature type="region of interest" description="Disordered" evidence="18">
    <location>
        <begin position="175"/>
        <end position="214"/>
    </location>
</feature>
<dbReference type="PANTHER" id="PTHR21541:SF3">
    <property type="entry name" value="STRUCTURE-SPECIFIC ENDONUCLEASE SUBUNIT SLX4"/>
    <property type="match status" value="1"/>
</dbReference>
<feature type="compositionally biased region" description="Low complexity" evidence="18">
    <location>
        <begin position="1079"/>
        <end position="1093"/>
    </location>
</feature>
<evidence type="ECO:0000256" key="10">
    <source>
        <dbReference type="ARBA" id="ARBA00022843"/>
    </source>
</evidence>
<dbReference type="GO" id="GO:0033557">
    <property type="term" value="C:Slx1-Slx4 complex"/>
    <property type="evidence" value="ECO:0007669"/>
    <property type="project" value="InterPro"/>
</dbReference>
<feature type="region of interest" description="Disordered" evidence="18">
    <location>
        <begin position="346"/>
        <end position="372"/>
    </location>
</feature>
<feature type="compositionally biased region" description="Basic and acidic residues" evidence="18">
    <location>
        <begin position="195"/>
        <end position="214"/>
    </location>
</feature>
<feature type="compositionally biased region" description="Polar residues" evidence="18">
    <location>
        <begin position="652"/>
        <end position="662"/>
    </location>
</feature>
<feature type="domain" description="BTB" evidence="19">
    <location>
        <begin position="451"/>
        <end position="528"/>
    </location>
</feature>
<dbReference type="InterPro" id="IPR018574">
    <property type="entry name" value="Structure-sp_endonuc_su_Slx4"/>
</dbReference>
<feature type="compositionally biased region" description="Basic and acidic residues" evidence="18">
    <location>
        <begin position="227"/>
        <end position="236"/>
    </location>
</feature>
<keyword evidence="22" id="KW-1185">Reference proteome</keyword>
<dbReference type="Gene3D" id="3.30.710.10">
    <property type="entry name" value="Potassium Channel Kv1.1, Chain A"/>
    <property type="match status" value="1"/>
</dbReference>
<sequence length="1591" mass="176532">GSKMRVAELVVERMQQFKRVAPEQLKHSTDDSLPKSVASGDFPDEVQEQNPPENGMFLLLALHDGALALALQQETKEEALASLEDAGLFFCQICQKDLSAMNTTRREQHVNRCLDEMEEAQVSASSRPLVPECPICGKQFQTSQSRVSHLKRCAVEMDVPPKLLLQAVQLQVSTLGDAPPQCPSNQPNRSKRKGSSKEDSKKMQKRAKMETKDEDLLVAMAMSRSLLEQEKQEQAKSKKRRKRGPTAPPPLLLQDPEKARKRIQERVAMLLAEEVEFPPTPRLPTSRILEDESGKATWLLPLSKTKECFLWNISALTGPYDLESFYTAALTPPIVPWKPKIQPDLSSHEPTCTEVAGQTSDESKSGWEGDGQFLSHSQKDVQTLQDLVELAREGLTLTQWNLDVDHVQAAEQAGKFWQLCEPCPWSLQLHRARLGLLAEDFSAMVNNPHLSDVQFQVDCGEVLYAHMFVLYARCPQAVQVVSTVHSQGFLVEEDGNAQTRRVLLSDVTGEAVCAFLRYLYAADADIPAGVLPQVGALAARFGVRELMAKCENNTGESQVSSGVDSEDDLISVRDDKDCEDRAENFQDLLKSVWVGEDEEEVAMLNPECQKEDDDGVGEQELEEIYEFAATQRRMVQGETEVSEGTDCSICSDTEAAQGTNQQTEEEEVKRSESASISNSFKDLRDDNDVERSKCDSSAQEEKMQNINRCKSTNDPQTTFVPHHSEPQKWDVASHGATANEGETVRRCEGVKDSESSRVLHDEADHCGKQFPSFHSDTDVNESYERLFSATQGDYCEPPPMKEVIRESGKAPSEKHVDVNDSVLYSKSQKDLSPCKNGFYGSPPPKPYVLLFPAVGSSPASPKSERKFAREHVSTPKQNKMEESFPSDEIHFQKANKLDTASRNENTISPTEFPHIALNKHTSLVVRTEDAAAQRNKEGDVIVLSSDDEMELQDKKLPESGSALKKGEIPGQLVCTDIEQGPEIPTPEHNSAVAETEQRSTQVSRGITDTVHISNDVKMSTELPLSRQTNAYTETKRSPNLSPEKRLSHEMSSGTDSSWLVPDTPALRSFSTQTQVTSINSLKSPGSKLSPKNLATDNSNHEMTGNLTEVHQTTLSDKHLPIENSVSERSPPSSPAAESFSKNSPLVFPVDPVLLSPGHTNIKSKCAKTSFLSKSVPPCHEQSMEDRRNISVIEVEDSEKEISLPSLSSSVLLCDEPPIPVDDCWHVEYLSPVRGSSQDSSQVSRAKTSMASSARPGSWHDQWESPIHAQEIKGSTPLRGSPVGRRTTLLCLEKSPIEACSSVGHRPSYLNSKIWDDWNGEEEAESPEMLPLSQRLPAVAGAFQTDPVKTPGEIFLQLPPSTPVTPMPAYSIMETPQLKKELSRFGVRALPKRQMVLKLKEIFQYTHQDVDSDFEDEIPSSQPPLKKQVATASSVLPGTEMTHPPEGEPMLLASQESAVSSVDGSDISFGSQSSFMNGFEACAFASEEEEEELPASQAAAREEDKLEAVRCYIRSNTALYNKILFYEPIELAELHTELKQNGIKISKAKLLDFLDAHCITFTTARARKEKEQKRKGNKKQRRRYRMKPTPPS</sequence>
<comment type="subcellular location">
    <subcellularLocation>
        <location evidence="1">Nucleus</location>
    </subcellularLocation>
</comment>
<dbReference type="CDD" id="cd18288">
    <property type="entry name" value="BTB_POZ_BTBD12_SLX4"/>
    <property type="match status" value="1"/>
</dbReference>
<evidence type="ECO:0000259" key="20">
    <source>
        <dbReference type="PROSITE" id="PS51908"/>
    </source>
</evidence>
<dbReference type="GO" id="GO:0032206">
    <property type="term" value="P:positive regulation of telomere maintenance"/>
    <property type="evidence" value="ECO:0007669"/>
    <property type="project" value="UniProtKB-ARBA"/>
</dbReference>
<dbReference type="GO" id="GO:0006281">
    <property type="term" value="P:DNA repair"/>
    <property type="evidence" value="ECO:0007669"/>
    <property type="project" value="UniProtKB-KW"/>
</dbReference>
<dbReference type="FunFam" id="3.30.710.10:FF:000116">
    <property type="entry name" value="SLX4 structure-specific endonuclease subunit"/>
    <property type="match status" value="1"/>
</dbReference>
<evidence type="ECO:0000313" key="22">
    <source>
        <dbReference type="Proteomes" id="UP000694551"/>
    </source>
</evidence>
<keyword evidence="3" id="KW-1017">Isopeptide bond</keyword>
<protein>
    <recommendedName>
        <fullName evidence="14">Structure-specific endonuclease subunit SLX4</fullName>
    </recommendedName>
    <alternativeName>
        <fullName evidence="16">BTB/POZ domain-containing protein 12</fullName>
    </alternativeName>
</protein>
<feature type="region of interest" description="Disordered" evidence="18">
    <location>
        <begin position="1018"/>
        <end position="1098"/>
    </location>
</feature>
<evidence type="ECO:0000256" key="15">
    <source>
        <dbReference type="ARBA" id="ARBA00064578"/>
    </source>
</evidence>
<evidence type="ECO:0000256" key="13">
    <source>
        <dbReference type="ARBA" id="ARBA00023242"/>
    </source>
</evidence>
<feature type="compositionally biased region" description="Basic and acidic residues" evidence="18">
    <location>
        <begin position="20"/>
        <end position="33"/>
    </location>
</feature>
<evidence type="ECO:0000256" key="1">
    <source>
        <dbReference type="ARBA" id="ARBA00004123"/>
    </source>
</evidence>
<evidence type="ECO:0000256" key="18">
    <source>
        <dbReference type="SAM" id="MobiDB-lite"/>
    </source>
</evidence>
<evidence type="ECO:0000256" key="7">
    <source>
        <dbReference type="ARBA" id="ARBA00022763"/>
    </source>
</evidence>
<reference evidence="21" key="2">
    <citation type="submission" date="2025-09" db="UniProtKB">
        <authorList>
            <consortium name="Ensembl"/>
        </authorList>
    </citation>
    <scope>IDENTIFICATION</scope>
</reference>
<feature type="compositionally biased region" description="Polar residues" evidence="18">
    <location>
        <begin position="1025"/>
        <end position="1040"/>
    </location>
</feature>
<feature type="compositionally biased region" description="Basic and acidic residues" evidence="18">
    <location>
        <begin position="681"/>
        <end position="703"/>
    </location>
</feature>
<feature type="region of interest" description="Disordered" evidence="18">
    <location>
        <begin position="1122"/>
        <end position="1141"/>
    </location>
</feature>
<feature type="region of interest" description="Disordered" evidence="18">
    <location>
        <begin position="226"/>
        <end position="258"/>
    </location>
</feature>
<comment type="similarity">
    <text evidence="2">Belongs to the SLX4 family.</text>
</comment>
<evidence type="ECO:0000256" key="5">
    <source>
        <dbReference type="ARBA" id="ARBA00022723"/>
    </source>
</evidence>
<dbReference type="GO" id="GO:0006260">
    <property type="term" value="P:DNA replication"/>
    <property type="evidence" value="ECO:0007669"/>
    <property type="project" value="InterPro"/>
</dbReference>
<feature type="region of interest" description="Disordered" evidence="18">
    <location>
        <begin position="982"/>
        <end position="1004"/>
    </location>
</feature>
<feature type="compositionally biased region" description="Basic residues" evidence="18">
    <location>
        <begin position="1574"/>
        <end position="1585"/>
    </location>
</feature>
<proteinExistence type="inferred from homology"/>
<feature type="compositionally biased region" description="Low complexity" evidence="18">
    <location>
        <begin position="1122"/>
        <end position="1140"/>
    </location>
</feature>
<dbReference type="CDD" id="cd22999">
    <property type="entry name" value="SAP_SLX4"/>
    <property type="match status" value="1"/>
</dbReference>
<keyword evidence="10" id="KW-0832">Ubl conjugation</keyword>
<evidence type="ECO:0000256" key="6">
    <source>
        <dbReference type="ARBA" id="ARBA00022737"/>
    </source>
</evidence>
<keyword evidence="11" id="KW-0233">DNA recombination</keyword>
<dbReference type="PROSITE" id="PS51908">
    <property type="entry name" value="ZF_UBZ4"/>
    <property type="match status" value="1"/>
</dbReference>
<dbReference type="PROSITE" id="PS50097">
    <property type="entry name" value="BTB"/>
    <property type="match status" value="1"/>
</dbReference>
<keyword evidence="9" id="KW-0862">Zinc</keyword>
<evidence type="ECO:0000256" key="2">
    <source>
        <dbReference type="ARBA" id="ARBA00006661"/>
    </source>
</evidence>
<keyword evidence="7 17" id="KW-0227">DNA damage</keyword>
<keyword evidence="12 17" id="KW-0234">DNA repair</keyword>
<feature type="region of interest" description="Disordered" evidence="18">
    <location>
        <begin position="1565"/>
        <end position="1591"/>
    </location>
</feature>
<evidence type="ECO:0000256" key="11">
    <source>
        <dbReference type="ARBA" id="ARBA00023172"/>
    </source>
</evidence>
<dbReference type="GO" id="GO:0008270">
    <property type="term" value="F:zinc ion binding"/>
    <property type="evidence" value="ECO:0007669"/>
    <property type="project" value="UniProtKB-KW"/>
</dbReference>
<dbReference type="InterPro" id="IPR006642">
    <property type="entry name" value="Rad18_UBZ4"/>
</dbReference>
<feature type="region of interest" description="Disordered" evidence="18">
    <location>
        <begin position="652"/>
        <end position="725"/>
    </location>
</feature>
<evidence type="ECO:0000256" key="8">
    <source>
        <dbReference type="ARBA" id="ARBA00022771"/>
    </source>
</evidence>
<feature type="compositionally biased region" description="Polar residues" evidence="18">
    <location>
        <begin position="346"/>
        <end position="360"/>
    </location>
</feature>
<reference evidence="21" key="1">
    <citation type="submission" date="2025-08" db="UniProtKB">
        <authorList>
            <consortium name="Ensembl"/>
        </authorList>
    </citation>
    <scope>IDENTIFICATION</scope>
</reference>
<dbReference type="SUPFAM" id="SSF54695">
    <property type="entry name" value="POZ domain"/>
    <property type="match status" value="1"/>
</dbReference>
<dbReference type="InterPro" id="IPR000210">
    <property type="entry name" value="BTB/POZ_dom"/>
</dbReference>
<feature type="compositionally biased region" description="Polar residues" evidence="18">
    <location>
        <begin position="1233"/>
        <end position="1251"/>
    </location>
</feature>
<dbReference type="Pfam" id="PF00651">
    <property type="entry name" value="BTB"/>
    <property type="match status" value="1"/>
</dbReference>
<feature type="compositionally biased region" description="Polar residues" evidence="18">
    <location>
        <begin position="704"/>
        <end position="719"/>
    </location>
</feature>
<organism evidence="21 22">
    <name type="scientific">Strix occidentalis caurina</name>
    <name type="common">northern spotted owl</name>
    <dbReference type="NCBI Taxonomy" id="311401"/>
    <lineage>
        <taxon>Eukaryota</taxon>
        <taxon>Metazoa</taxon>
        <taxon>Chordata</taxon>
        <taxon>Craniata</taxon>
        <taxon>Vertebrata</taxon>
        <taxon>Euteleostomi</taxon>
        <taxon>Archelosauria</taxon>
        <taxon>Archosauria</taxon>
        <taxon>Dinosauria</taxon>
        <taxon>Saurischia</taxon>
        <taxon>Theropoda</taxon>
        <taxon>Coelurosauria</taxon>
        <taxon>Aves</taxon>
        <taxon>Neognathae</taxon>
        <taxon>Neoaves</taxon>
        <taxon>Telluraves</taxon>
        <taxon>Strigiformes</taxon>
        <taxon>Strigidae</taxon>
        <taxon>Strix</taxon>
    </lineage>
</organism>
<evidence type="ECO:0000256" key="9">
    <source>
        <dbReference type="ARBA" id="ARBA00022833"/>
    </source>
</evidence>
<feature type="domain" description="UBZ4-type" evidence="20">
    <location>
        <begin position="88"/>
        <end position="118"/>
    </location>
</feature>
<keyword evidence="8 17" id="KW-0863">Zinc-finger</keyword>
<evidence type="ECO:0000256" key="14">
    <source>
        <dbReference type="ARBA" id="ARBA00029496"/>
    </source>
</evidence>
<dbReference type="InterPro" id="IPR011333">
    <property type="entry name" value="SKP1/BTB/POZ_sf"/>
</dbReference>
<keyword evidence="6" id="KW-0677">Repeat</keyword>
<keyword evidence="13" id="KW-0539">Nucleus</keyword>
<comment type="subunit">
    <text evidence="15">Forms a heterodimer with SLX1A/GIYD1. Interacts with ERCC4/XPF; catalytic subunit of the ERCC4-ERCC1 endonuclease. Interacts with MUS81; catalytic subunit of the MUS81-EME1 endonuclease. Interacts with MSH2; component of the MSH2-MSH3 mismatch repair complex. Interacts with TERF2-TERF2IP. Interacts with PLK1 and SLX4IP.</text>
</comment>
<dbReference type="Proteomes" id="UP000694551">
    <property type="component" value="Unplaced"/>
</dbReference>
<evidence type="ECO:0000256" key="3">
    <source>
        <dbReference type="ARBA" id="ARBA00022499"/>
    </source>
</evidence>
<dbReference type="Ensembl" id="ENSSOCT00000009149.1">
    <property type="protein sequence ID" value="ENSSOCP00000008914.1"/>
    <property type="gene ID" value="ENSSOCG00000006754.1"/>
</dbReference>
<name>A0A8D0F2Q4_STROC</name>
<dbReference type="GO" id="GO:0090656">
    <property type="term" value="P:t-circle formation"/>
    <property type="evidence" value="ECO:0007669"/>
    <property type="project" value="UniProtKB-ARBA"/>
</dbReference>
<dbReference type="PANTHER" id="PTHR21541">
    <property type="entry name" value="BTB POZ DOMAIN CONTAINING 12"/>
    <property type="match status" value="1"/>
</dbReference>
<evidence type="ECO:0000259" key="19">
    <source>
        <dbReference type="PROSITE" id="PS50097"/>
    </source>
</evidence>
<evidence type="ECO:0000313" key="21">
    <source>
        <dbReference type="Ensembl" id="ENSSOCP00000008914.1"/>
    </source>
</evidence>